<evidence type="ECO:0000313" key="11">
    <source>
        <dbReference type="EMBL" id="KGQ61972.1"/>
    </source>
</evidence>
<evidence type="ECO:0000256" key="6">
    <source>
        <dbReference type="ARBA" id="ARBA00023136"/>
    </source>
</evidence>
<dbReference type="PANTHER" id="PTHR30386">
    <property type="entry name" value="MEMBRANE FUSION SUBUNIT OF EMRAB-TOLC MULTIDRUG EFFLUX PUMP"/>
    <property type="match status" value="1"/>
</dbReference>
<evidence type="ECO:0000313" key="12">
    <source>
        <dbReference type="Proteomes" id="UP000030554"/>
    </source>
</evidence>
<feature type="coiled-coil region" evidence="7">
    <location>
        <begin position="148"/>
        <end position="209"/>
    </location>
</feature>
<dbReference type="Gene3D" id="2.40.30.170">
    <property type="match status" value="1"/>
</dbReference>
<sequence length="446" mass="49635">MSDKNNENKKDNGQSGEQKKQSANQATPPSTEVKKAEQSQMPAEKVNSKDLRLLNDLNAALQVEKHTGSFAMIWLLGAFLVVFLIWSYFSKIEEVTRGQGTIIPNSREQIIQSLDPGILDQMMVHEGDLVEKGQVLLKLDDTRSSAILRETQAKVDNLEAITTRLKAEISGQTPVFSEKIPQEIKDREMEVYKAKKQALEEAVKTLRDSKAYLDSEIALTEPMVAKGAVSQVELLRMKRSANDMALQISEREHKYITDAGNELVRVQGDLDQAKENLAARADPVERSFIRAPLKGIVKNIRINTIGGVISAGQDIMEIVPVEDNLLVEAYINPKDVAYIRPGMKAVVKLTAYDYAIYGGLDGIVALLSPSTLQDKRQPSDLNLNPNNSFYRVLVKTNGSHLTDKNGHELPVLPGMIATVDIKTGEKTVFQYLIKPITRMKQALQER</sequence>
<evidence type="ECO:0000256" key="9">
    <source>
        <dbReference type="SAM" id="Phobius"/>
    </source>
</evidence>
<dbReference type="GO" id="GO:0016020">
    <property type="term" value="C:membrane"/>
    <property type="evidence" value="ECO:0007669"/>
    <property type="project" value="UniProtKB-SubCell"/>
</dbReference>
<feature type="compositionally biased region" description="Basic and acidic residues" evidence="8">
    <location>
        <begin position="1"/>
        <end position="20"/>
    </location>
</feature>
<dbReference type="PANTHER" id="PTHR30386:SF26">
    <property type="entry name" value="TRANSPORT PROTEIN COMB"/>
    <property type="match status" value="1"/>
</dbReference>
<dbReference type="EMBL" id="JPJQ01000026">
    <property type="protein sequence ID" value="KGQ61972.1"/>
    <property type="molecule type" value="Genomic_DNA"/>
</dbReference>
<accession>A0A0A3A2L5</accession>
<dbReference type="InterPro" id="IPR006144">
    <property type="entry name" value="Secretion_HlyD_CS"/>
</dbReference>
<protein>
    <submittedName>
        <fullName evidence="11">Hemolysin secretion protein D</fullName>
    </submittedName>
</protein>
<dbReference type="InterPro" id="IPR058982">
    <property type="entry name" value="Beta-barrel_AprE"/>
</dbReference>
<evidence type="ECO:0000256" key="2">
    <source>
        <dbReference type="ARBA" id="ARBA00009477"/>
    </source>
</evidence>
<evidence type="ECO:0000259" key="10">
    <source>
        <dbReference type="Pfam" id="PF26002"/>
    </source>
</evidence>
<evidence type="ECO:0000256" key="3">
    <source>
        <dbReference type="ARBA" id="ARBA00022448"/>
    </source>
</evidence>
<evidence type="ECO:0000256" key="4">
    <source>
        <dbReference type="ARBA" id="ARBA00022692"/>
    </source>
</evidence>
<dbReference type="PROSITE" id="PS00543">
    <property type="entry name" value="HLYD_FAMILY"/>
    <property type="match status" value="1"/>
</dbReference>
<keyword evidence="3" id="KW-0813">Transport</keyword>
<keyword evidence="4 9" id="KW-0812">Transmembrane</keyword>
<dbReference type="PRINTS" id="PR01490">
    <property type="entry name" value="RTXTOXIND"/>
</dbReference>
<name>A0A0A3A2L5_9PAST</name>
<dbReference type="Proteomes" id="UP000030554">
    <property type="component" value="Unassembled WGS sequence"/>
</dbReference>
<dbReference type="GO" id="GO:0009306">
    <property type="term" value="P:protein secretion"/>
    <property type="evidence" value="ECO:0007669"/>
    <property type="project" value="InterPro"/>
</dbReference>
<proteinExistence type="inferred from homology"/>
<evidence type="ECO:0000256" key="7">
    <source>
        <dbReference type="SAM" id="Coils"/>
    </source>
</evidence>
<dbReference type="InterPro" id="IPR050739">
    <property type="entry name" value="MFP"/>
</dbReference>
<keyword evidence="6 9" id="KW-0472">Membrane</keyword>
<dbReference type="RefSeq" id="WP_039163489.1">
    <property type="nucleotide sequence ID" value="NZ_JPJQ01000026.1"/>
</dbReference>
<keyword evidence="7" id="KW-0175">Coiled coil</keyword>
<comment type="similarity">
    <text evidence="2">Belongs to the membrane fusion protein (MFP) (TC 8.A.1) family.</text>
</comment>
<feature type="domain" description="AprE-like beta-barrel" evidence="10">
    <location>
        <begin position="325"/>
        <end position="424"/>
    </location>
</feature>
<evidence type="ECO:0000256" key="1">
    <source>
        <dbReference type="ARBA" id="ARBA00004167"/>
    </source>
</evidence>
<gene>
    <name evidence="11" type="ORF">IO48_05945</name>
</gene>
<dbReference type="Gene3D" id="2.40.50.100">
    <property type="match status" value="1"/>
</dbReference>
<reference evidence="11 12" key="1">
    <citation type="submission" date="2014-07" db="EMBL/GenBank/DDBJ databases">
        <title>Chaperone-usher fimbriae in a diverse selection of Gallibacterium genomes.</title>
        <authorList>
            <person name="Kudirkiene E."/>
            <person name="Bager R.J."/>
            <person name="Johnson T.J."/>
            <person name="Bojesen A.M."/>
        </authorList>
    </citation>
    <scope>NUCLEOTIDE SEQUENCE [LARGE SCALE GENOMIC DNA]</scope>
    <source>
        <strain evidence="11 12">4895</strain>
    </source>
</reference>
<evidence type="ECO:0000256" key="8">
    <source>
        <dbReference type="SAM" id="MobiDB-lite"/>
    </source>
</evidence>
<comment type="subcellular location">
    <subcellularLocation>
        <location evidence="1">Membrane</location>
        <topology evidence="1">Single-pass membrane protein</topology>
    </subcellularLocation>
</comment>
<feature type="compositionally biased region" description="Polar residues" evidence="8">
    <location>
        <begin position="21"/>
        <end position="30"/>
    </location>
</feature>
<keyword evidence="5 9" id="KW-1133">Transmembrane helix</keyword>
<dbReference type="SUPFAM" id="SSF111369">
    <property type="entry name" value="HlyD-like secretion proteins"/>
    <property type="match status" value="1"/>
</dbReference>
<dbReference type="Pfam" id="PF26002">
    <property type="entry name" value="Beta-barrel_AprE"/>
    <property type="match status" value="1"/>
</dbReference>
<organism evidence="11 12">
    <name type="scientific">Gallibacterium anatis 4895</name>
    <dbReference type="NCBI Taxonomy" id="1396510"/>
    <lineage>
        <taxon>Bacteria</taxon>
        <taxon>Pseudomonadati</taxon>
        <taxon>Pseudomonadota</taxon>
        <taxon>Gammaproteobacteria</taxon>
        <taxon>Pasteurellales</taxon>
        <taxon>Pasteurellaceae</taxon>
        <taxon>Gallibacterium</taxon>
    </lineage>
</organism>
<feature type="region of interest" description="Disordered" evidence="8">
    <location>
        <begin position="1"/>
        <end position="47"/>
    </location>
</feature>
<evidence type="ECO:0000256" key="5">
    <source>
        <dbReference type="ARBA" id="ARBA00022989"/>
    </source>
</evidence>
<dbReference type="AlphaFoldDB" id="A0A0A3A2L5"/>
<feature type="transmembrane region" description="Helical" evidence="9">
    <location>
        <begin position="70"/>
        <end position="89"/>
    </location>
</feature>
<comment type="caution">
    <text evidence="11">The sequence shown here is derived from an EMBL/GenBank/DDBJ whole genome shotgun (WGS) entry which is preliminary data.</text>
</comment>